<organism evidence="1">
    <name type="scientific">Anguilla anguilla</name>
    <name type="common">European freshwater eel</name>
    <name type="synonym">Muraena anguilla</name>
    <dbReference type="NCBI Taxonomy" id="7936"/>
    <lineage>
        <taxon>Eukaryota</taxon>
        <taxon>Metazoa</taxon>
        <taxon>Chordata</taxon>
        <taxon>Craniata</taxon>
        <taxon>Vertebrata</taxon>
        <taxon>Euteleostomi</taxon>
        <taxon>Actinopterygii</taxon>
        <taxon>Neopterygii</taxon>
        <taxon>Teleostei</taxon>
        <taxon>Anguilliformes</taxon>
        <taxon>Anguillidae</taxon>
        <taxon>Anguilla</taxon>
    </lineage>
</organism>
<proteinExistence type="predicted"/>
<sequence length="93" mass="10383">MCVPFSEPKWRPAAATDDVLKAMYGLFNCEPKWQPSLAMCADSNWSQNGSLGFGLPACSVAEQMSSRFSARLRNKSFLCSSSLRIQKYKPINK</sequence>
<name>A0A0E9Q8Z1_ANGAN</name>
<dbReference type="AlphaFoldDB" id="A0A0E9Q8Z1"/>
<evidence type="ECO:0000313" key="1">
    <source>
        <dbReference type="EMBL" id="JAH12780.1"/>
    </source>
</evidence>
<protein>
    <submittedName>
        <fullName evidence="1">Uncharacterized protein</fullName>
    </submittedName>
</protein>
<accession>A0A0E9Q8Z1</accession>
<dbReference type="EMBL" id="GBXM01095797">
    <property type="protein sequence ID" value="JAH12780.1"/>
    <property type="molecule type" value="Transcribed_RNA"/>
</dbReference>
<reference evidence="1" key="2">
    <citation type="journal article" date="2015" name="Fish Shellfish Immunol.">
        <title>Early steps in the European eel (Anguilla anguilla)-Vibrio vulnificus interaction in the gills: Role of the RtxA13 toxin.</title>
        <authorList>
            <person name="Callol A."/>
            <person name="Pajuelo D."/>
            <person name="Ebbesson L."/>
            <person name="Teles M."/>
            <person name="MacKenzie S."/>
            <person name="Amaro C."/>
        </authorList>
    </citation>
    <scope>NUCLEOTIDE SEQUENCE</scope>
</reference>
<reference evidence="1" key="1">
    <citation type="submission" date="2014-11" db="EMBL/GenBank/DDBJ databases">
        <authorList>
            <person name="Amaro Gonzalez C."/>
        </authorList>
    </citation>
    <scope>NUCLEOTIDE SEQUENCE</scope>
</reference>